<reference evidence="1 2" key="1">
    <citation type="submission" date="2023-10" db="EMBL/GenBank/DDBJ databases">
        <title>Chromosome-scale genome assembly provides insights into flower coloration mechanisms of Canna indica.</title>
        <authorList>
            <person name="Li C."/>
        </authorList>
    </citation>
    <scope>NUCLEOTIDE SEQUENCE [LARGE SCALE GENOMIC DNA]</scope>
    <source>
        <tissue evidence="1">Flower</tissue>
    </source>
</reference>
<dbReference type="AlphaFoldDB" id="A0AAQ3JME2"/>
<dbReference type="Pfam" id="PF14009">
    <property type="entry name" value="PADRE"/>
    <property type="match status" value="1"/>
</dbReference>
<gene>
    <name evidence="1" type="ORF">Cni_G01304</name>
</gene>
<protein>
    <submittedName>
        <fullName evidence="1">Uncharacterized protein</fullName>
    </submittedName>
</protein>
<keyword evidence="2" id="KW-1185">Reference proteome</keyword>
<dbReference type="Proteomes" id="UP001327560">
    <property type="component" value="Chromosome 1"/>
</dbReference>
<proteinExistence type="predicted"/>
<accession>A0AAQ3JME2</accession>
<evidence type="ECO:0000313" key="1">
    <source>
        <dbReference type="EMBL" id="WOK92613.1"/>
    </source>
</evidence>
<name>A0AAQ3JME2_9LILI</name>
<sequence length="150" mass="16734">MKPCERLVYTAHGEQAVENVKCPASGQSALRTRAIRGEGEMLLARVRDREMRETIRCCISPASATHSTYVVRIVHVSECVEEIISAVIADDIMQVYPKHVLRKPPSASWDGVEVPKVVTLLLDAELQRRKILRVPPTYLILGNNIISFVG</sequence>
<dbReference type="EMBL" id="CP136890">
    <property type="protein sequence ID" value="WOK92613.1"/>
    <property type="molecule type" value="Genomic_DNA"/>
</dbReference>
<dbReference type="InterPro" id="IPR025322">
    <property type="entry name" value="PADRE_dom"/>
</dbReference>
<evidence type="ECO:0000313" key="2">
    <source>
        <dbReference type="Proteomes" id="UP001327560"/>
    </source>
</evidence>
<organism evidence="1 2">
    <name type="scientific">Canna indica</name>
    <name type="common">Indian-shot</name>
    <dbReference type="NCBI Taxonomy" id="4628"/>
    <lineage>
        <taxon>Eukaryota</taxon>
        <taxon>Viridiplantae</taxon>
        <taxon>Streptophyta</taxon>
        <taxon>Embryophyta</taxon>
        <taxon>Tracheophyta</taxon>
        <taxon>Spermatophyta</taxon>
        <taxon>Magnoliopsida</taxon>
        <taxon>Liliopsida</taxon>
        <taxon>Zingiberales</taxon>
        <taxon>Cannaceae</taxon>
        <taxon>Canna</taxon>
    </lineage>
</organism>